<protein>
    <submittedName>
        <fullName evidence="1">Uncharacterized protein</fullName>
    </submittedName>
</protein>
<accession>A0A2S9M5T7</accession>
<evidence type="ECO:0000313" key="1">
    <source>
        <dbReference type="EMBL" id="PRF62669.1"/>
    </source>
</evidence>
<dbReference type="Proteomes" id="UP000238982">
    <property type="component" value="Unassembled WGS sequence"/>
</dbReference>
<proteinExistence type="predicted"/>
<reference evidence="1 2" key="1">
    <citation type="submission" date="2018-03" db="EMBL/GenBank/DDBJ databases">
        <authorList>
            <person name="Keele B.F."/>
        </authorList>
    </citation>
    <scope>NUCLEOTIDE SEQUENCE [LARGE SCALE GENOMIC DNA]</scope>
    <source>
        <strain evidence="1 2">AU19729</strain>
    </source>
</reference>
<dbReference type="AlphaFoldDB" id="A0A2S9M5T7"/>
<comment type="caution">
    <text evidence="1">The sequence shown here is derived from an EMBL/GenBank/DDBJ whole genome shotgun (WGS) entry which is preliminary data.</text>
</comment>
<sequence>MTEKFLAWLAVHGRHTTIHVAVVALLGTAAFIILTASDLGPMGPLVIALAFYMVVAAVTAEVALGITVVGRSLARRALRRAK</sequence>
<evidence type="ECO:0000313" key="2">
    <source>
        <dbReference type="Proteomes" id="UP000238982"/>
    </source>
</evidence>
<gene>
    <name evidence="1" type="ORF">C6Q15_09605</name>
</gene>
<dbReference type="EMBL" id="PVGH01000042">
    <property type="protein sequence ID" value="PRF62669.1"/>
    <property type="molecule type" value="Genomic_DNA"/>
</dbReference>
<name>A0A2S9M5T7_9BURK</name>
<organism evidence="1 2">
    <name type="scientific">Burkholderia multivorans</name>
    <dbReference type="NCBI Taxonomy" id="87883"/>
    <lineage>
        <taxon>Bacteria</taxon>
        <taxon>Pseudomonadati</taxon>
        <taxon>Pseudomonadota</taxon>
        <taxon>Betaproteobacteria</taxon>
        <taxon>Burkholderiales</taxon>
        <taxon>Burkholderiaceae</taxon>
        <taxon>Burkholderia</taxon>
        <taxon>Burkholderia cepacia complex</taxon>
    </lineage>
</organism>